<feature type="region of interest" description="Disordered" evidence="4">
    <location>
        <begin position="72"/>
        <end position="103"/>
    </location>
</feature>
<dbReference type="PANTHER" id="PTHR24223:SF353">
    <property type="entry name" value="ABC TRANSPORTER ATP-BINDING PROTEIN_PERMEASE VMR1-RELATED"/>
    <property type="match status" value="1"/>
</dbReference>
<gene>
    <name evidence="6" type="ORF">FIBSPDRAFT_950636</name>
</gene>
<protein>
    <recommendedName>
        <fullName evidence="8">ABC transporter domain-containing protein</fullName>
    </recommendedName>
</protein>
<feature type="compositionally biased region" description="Low complexity" evidence="4">
    <location>
        <begin position="76"/>
        <end position="93"/>
    </location>
</feature>
<feature type="compositionally biased region" description="Polar residues" evidence="4">
    <location>
        <begin position="94"/>
        <end position="103"/>
    </location>
</feature>
<dbReference type="GO" id="GO:0005524">
    <property type="term" value="F:ATP binding"/>
    <property type="evidence" value="ECO:0007669"/>
    <property type="project" value="UniProtKB-KW"/>
</dbReference>
<evidence type="ECO:0000313" key="6">
    <source>
        <dbReference type="EMBL" id="KZP24918.1"/>
    </source>
</evidence>
<evidence type="ECO:0000256" key="4">
    <source>
        <dbReference type="SAM" id="MobiDB-lite"/>
    </source>
</evidence>
<accession>A0A166NEC9</accession>
<proteinExistence type="predicted"/>
<evidence type="ECO:0000256" key="2">
    <source>
        <dbReference type="ARBA" id="ARBA00022741"/>
    </source>
</evidence>
<evidence type="ECO:0000256" key="1">
    <source>
        <dbReference type="ARBA" id="ARBA00022737"/>
    </source>
</evidence>
<feature type="compositionally biased region" description="Polar residues" evidence="4">
    <location>
        <begin position="1"/>
        <end position="16"/>
    </location>
</feature>
<dbReference type="AlphaFoldDB" id="A0A166NEC9"/>
<dbReference type="GO" id="GO:0000329">
    <property type="term" value="C:fungal-type vacuole membrane"/>
    <property type="evidence" value="ECO:0007669"/>
    <property type="project" value="TreeGrafter"/>
</dbReference>
<keyword evidence="5" id="KW-1133">Transmembrane helix</keyword>
<dbReference type="OrthoDB" id="6500128at2759"/>
<keyword evidence="2" id="KW-0547">Nucleotide-binding</keyword>
<evidence type="ECO:0000256" key="3">
    <source>
        <dbReference type="ARBA" id="ARBA00022840"/>
    </source>
</evidence>
<keyword evidence="5" id="KW-0472">Membrane</keyword>
<evidence type="ECO:0008006" key="8">
    <source>
        <dbReference type="Google" id="ProtNLM"/>
    </source>
</evidence>
<feature type="region of interest" description="Disordered" evidence="4">
    <location>
        <begin position="1"/>
        <end position="50"/>
    </location>
</feature>
<name>A0A166NEC9_9AGAM</name>
<dbReference type="InterPro" id="IPR050173">
    <property type="entry name" value="ABC_transporter_C-like"/>
</dbReference>
<dbReference type="PANTHER" id="PTHR24223">
    <property type="entry name" value="ATP-BINDING CASSETTE SUB-FAMILY C"/>
    <property type="match status" value="1"/>
</dbReference>
<keyword evidence="3" id="KW-0067">ATP-binding</keyword>
<organism evidence="6 7">
    <name type="scientific">Athelia psychrophila</name>
    <dbReference type="NCBI Taxonomy" id="1759441"/>
    <lineage>
        <taxon>Eukaryota</taxon>
        <taxon>Fungi</taxon>
        <taxon>Dikarya</taxon>
        <taxon>Basidiomycota</taxon>
        <taxon>Agaricomycotina</taxon>
        <taxon>Agaricomycetes</taxon>
        <taxon>Agaricomycetidae</taxon>
        <taxon>Atheliales</taxon>
        <taxon>Atheliaceae</taxon>
        <taxon>Athelia</taxon>
    </lineage>
</organism>
<dbReference type="EMBL" id="KV417523">
    <property type="protein sequence ID" value="KZP24918.1"/>
    <property type="molecule type" value="Genomic_DNA"/>
</dbReference>
<feature type="compositionally biased region" description="Basic and acidic residues" evidence="4">
    <location>
        <begin position="25"/>
        <end position="38"/>
    </location>
</feature>
<dbReference type="GO" id="GO:0042626">
    <property type="term" value="F:ATPase-coupled transmembrane transporter activity"/>
    <property type="evidence" value="ECO:0007669"/>
    <property type="project" value="TreeGrafter"/>
</dbReference>
<dbReference type="SUPFAM" id="SSF52540">
    <property type="entry name" value="P-loop containing nucleoside triphosphate hydrolases"/>
    <property type="match status" value="1"/>
</dbReference>
<dbReference type="InterPro" id="IPR027417">
    <property type="entry name" value="P-loop_NTPase"/>
</dbReference>
<dbReference type="STRING" id="436010.A0A166NEC9"/>
<sequence>MATATLQVRTKMQLHSVSYGKTRARKDVATKPDEGTDNKEEEEEEEFSSKAQITTLMTTDVDRAAGTTVTWAQDRTSSSSASSGATIPAASTSVASTPTYSTLSTPGSGNKFIPWDVSVRFPPRELSLVCGKLGSRKTLLLLPPLGEVDLLAEQVVVPGGRVDGAGYVPRAAWLRNASVNLPLDEARYQKSLDACALVTDWEILEARVSLARVVYSRTSTLFLDDVLSAVDIHTAPHLYLACPKSKRMRGRTIVLVPHYVQLCAPGASYVVALDNGCVQFAGSGAEFRASGVMDGVVQSGRADGDRDDDVEEAAEKELGGGSGSRSESESEASDAVDVKTAQQAQKPKKAPRKLVEEEARAVGHISRDIWRTCILACGGAWFWVIFAVILVVAAMCPVAENWWLKCWAGLLESILFANIRFHDTVSRSHVLIVWL</sequence>
<dbReference type="Proteomes" id="UP000076532">
    <property type="component" value="Unassembled WGS sequence"/>
</dbReference>
<keyword evidence="7" id="KW-1185">Reference proteome</keyword>
<feature type="transmembrane region" description="Helical" evidence="5">
    <location>
        <begin position="380"/>
        <end position="399"/>
    </location>
</feature>
<keyword evidence="5" id="KW-0812">Transmembrane</keyword>
<evidence type="ECO:0000313" key="7">
    <source>
        <dbReference type="Proteomes" id="UP000076532"/>
    </source>
</evidence>
<dbReference type="Gene3D" id="3.40.50.300">
    <property type="entry name" value="P-loop containing nucleotide triphosphate hydrolases"/>
    <property type="match status" value="1"/>
</dbReference>
<evidence type="ECO:0000256" key="5">
    <source>
        <dbReference type="SAM" id="Phobius"/>
    </source>
</evidence>
<reference evidence="6 7" key="1">
    <citation type="journal article" date="2016" name="Mol. Biol. Evol.">
        <title>Comparative Genomics of Early-Diverging Mushroom-Forming Fungi Provides Insights into the Origins of Lignocellulose Decay Capabilities.</title>
        <authorList>
            <person name="Nagy L.G."/>
            <person name="Riley R."/>
            <person name="Tritt A."/>
            <person name="Adam C."/>
            <person name="Daum C."/>
            <person name="Floudas D."/>
            <person name="Sun H."/>
            <person name="Yadav J.S."/>
            <person name="Pangilinan J."/>
            <person name="Larsson K.H."/>
            <person name="Matsuura K."/>
            <person name="Barry K."/>
            <person name="Labutti K."/>
            <person name="Kuo R."/>
            <person name="Ohm R.A."/>
            <person name="Bhattacharya S.S."/>
            <person name="Shirouzu T."/>
            <person name="Yoshinaga Y."/>
            <person name="Martin F.M."/>
            <person name="Grigoriev I.V."/>
            <person name="Hibbett D.S."/>
        </authorList>
    </citation>
    <scope>NUCLEOTIDE SEQUENCE [LARGE SCALE GENOMIC DNA]</scope>
    <source>
        <strain evidence="6 7">CBS 109695</strain>
    </source>
</reference>
<feature type="region of interest" description="Disordered" evidence="4">
    <location>
        <begin position="298"/>
        <end position="352"/>
    </location>
</feature>
<keyword evidence="1" id="KW-0677">Repeat</keyword>